<dbReference type="VEuPathDB" id="PiroplasmaDB:TOT_030000656"/>
<dbReference type="RefSeq" id="XP_009691695.1">
    <property type="nucleotide sequence ID" value="XM_009693400.1"/>
</dbReference>
<dbReference type="EMBL" id="AP011948">
    <property type="protein sequence ID" value="BAM41394.1"/>
    <property type="molecule type" value="Genomic_DNA"/>
</dbReference>
<accession>J4DPW1</accession>
<dbReference type="AlphaFoldDB" id="J4DPW1"/>
<dbReference type="OrthoDB" id="10432593at2759"/>
<sequence>MSKSFRVLSCNILGSFSIIHVVDLNDHDYKKLCYELNTTGNCTTCKIKIDKEDGLIILDSSKTVWSSELHHQVVNLIVSFTPEKVELVNILFQNKETDDLENVYFYYGEEGFTKIDESVYHYMSSVLSEDARSFDVNAQYGDWFVTTNGDDHRIHRIKQSIRVNKVVDKSTVIWKNEMMYTVTSVKVKFNEDEEADYCEIFCCDKSLQLRYCYLKDDFGWHHINTYNYPVVTSRIKPKRKEQFEQVALKNSPTHVMVETGDQESDEVQDIIKRYKSSVLLISLKKTSESLIPRNTDLAEYVICGMNSKVYSTYKTRVSHVTDGNVILWKRGENEILHKVTMYESHDKRHILVELEILVLTPFPMKTVEGLKAKHRYNHSYFDYTHFIMTGTKWEECGRTYFILFMQNLVRMYMAKNPNLTFDGSFANFFESVYLPPKEVKIKKRVRRDSFRNLVNDVIEKLFVDFIPVCYDLKDYPFNIFNVRQHYFSSSFLKYEVKNPYVVYRIIDNDQVVWNQTENGLGCRQMFYFSIEDEAFLHLTIDAKIDTDKYYHNRKGYWHEVEEEEHISLINMKAKEFIGNRFLYSDNTYVVVEGDEEEELTVNHEEEDDEYHTYELVGAAKF</sequence>
<name>J4DPW1_THEOR</name>
<evidence type="ECO:0000313" key="1">
    <source>
        <dbReference type="EMBL" id="BAM41394.1"/>
    </source>
</evidence>
<dbReference type="KEGG" id="tot:TOT_030000656"/>
<dbReference type="GeneID" id="20715818"/>
<keyword evidence="2" id="KW-1185">Reference proteome</keyword>
<reference evidence="1 2" key="1">
    <citation type="journal article" date="2012" name="MBio">
        <title>Comparative genome analysis of three eukaryotic parasites with differing abilities to transform leukocytes reveals key mediators of Theileria-induced leukocyte transformation.</title>
        <authorList>
            <person name="Hayashida K."/>
            <person name="Hara Y."/>
            <person name="Abe T."/>
            <person name="Yamasaki C."/>
            <person name="Toyoda A."/>
            <person name="Kosuge T."/>
            <person name="Suzuki Y."/>
            <person name="Sato Y."/>
            <person name="Kawashima S."/>
            <person name="Katayama T."/>
            <person name="Wakaguri H."/>
            <person name="Inoue N."/>
            <person name="Homma K."/>
            <person name="Tada-Umezaki M."/>
            <person name="Yagi Y."/>
            <person name="Fujii Y."/>
            <person name="Habara T."/>
            <person name="Kanehisa M."/>
            <person name="Watanabe H."/>
            <person name="Ito K."/>
            <person name="Gojobori T."/>
            <person name="Sugawara H."/>
            <person name="Imanishi T."/>
            <person name="Weir W."/>
            <person name="Gardner M."/>
            <person name="Pain A."/>
            <person name="Shiels B."/>
            <person name="Hattori M."/>
            <person name="Nene V."/>
            <person name="Sugimoto C."/>
        </authorList>
    </citation>
    <scope>NUCLEOTIDE SEQUENCE [LARGE SCALE GENOMIC DNA]</scope>
    <source>
        <strain evidence="1 2">Shintoku</strain>
    </source>
</reference>
<protein>
    <submittedName>
        <fullName evidence="1">Uncharacterized protein</fullName>
    </submittedName>
</protein>
<gene>
    <name evidence="1" type="ORF">TOT_030000656</name>
</gene>
<organism evidence="1 2">
    <name type="scientific">Theileria orientalis strain Shintoku</name>
    <dbReference type="NCBI Taxonomy" id="869250"/>
    <lineage>
        <taxon>Eukaryota</taxon>
        <taxon>Sar</taxon>
        <taxon>Alveolata</taxon>
        <taxon>Apicomplexa</taxon>
        <taxon>Aconoidasida</taxon>
        <taxon>Piroplasmida</taxon>
        <taxon>Theileriidae</taxon>
        <taxon>Theileria</taxon>
    </lineage>
</organism>
<proteinExistence type="predicted"/>
<evidence type="ECO:0000313" key="2">
    <source>
        <dbReference type="Proteomes" id="UP000003786"/>
    </source>
</evidence>
<dbReference type="Proteomes" id="UP000003786">
    <property type="component" value="Chromosome 3"/>
</dbReference>